<keyword evidence="3" id="KW-0472">Membrane</keyword>
<dbReference type="RefSeq" id="WP_054290037.1">
    <property type="nucleotide sequence ID" value="NZ_CP012752.1"/>
</dbReference>
<keyword evidence="2" id="KW-0804">Transcription</keyword>
<evidence type="ECO:0000256" key="3">
    <source>
        <dbReference type="SAM" id="Phobius"/>
    </source>
</evidence>
<name>A0A0N9I133_9PSEU</name>
<accession>A0A0N9I133</accession>
<evidence type="ECO:0000313" key="6">
    <source>
        <dbReference type="Proteomes" id="UP000063699"/>
    </source>
</evidence>
<feature type="transmembrane region" description="Helical" evidence="3">
    <location>
        <begin position="85"/>
        <end position="102"/>
    </location>
</feature>
<protein>
    <recommendedName>
        <fullName evidence="4">Putative zinc-finger domain-containing protein</fullName>
    </recommendedName>
</protein>
<gene>
    <name evidence="5" type="ORF">AOZ06_15480</name>
</gene>
<evidence type="ECO:0000259" key="4">
    <source>
        <dbReference type="Pfam" id="PF13490"/>
    </source>
</evidence>
<dbReference type="Gene3D" id="1.10.10.1320">
    <property type="entry name" value="Anti-sigma factor, zinc-finger domain"/>
    <property type="match status" value="1"/>
</dbReference>
<dbReference type="AlphaFoldDB" id="A0A0N9I133"/>
<reference evidence="5 6" key="1">
    <citation type="submission" date="2015-07" db="EMBL/GenBank/DDBJ databases">
        <title>Genome sequencing of Kibdelosporangium phytohabitans.</title>
        <authorList>
            <person name="Qin S."/>
            <person name="Xing K."/>
        </authorList>
    </citation>
    <scope>NUCLEOTIDE SEQUENCE [LARGE SCALE GENOMIC DNA]</scope>
    <source>
        <strain evidence="5 6">KLBMP1111</strain>
    </source>
</reference>
<evidence type="ECO:0000256" key="1">
    <source>
        <dbReference type="ARBA" id="ARBA00023015"/>
    </source>
</evidence>
<sequence>MKSYREWDAAYVLGSLSPDERSEFEQHMETCQSCKEQVAELSGLPAILSALPQDQAIELLDPPQDTMPALINAAVRARRWERVRVAAAVVVAAALGAVLVYVSRPSDPVEAGGVTTQLTQTIPSPVTASVTLVEEPWGTRIDVKCDYAGASRDGPALPYTLYVSDASGSLTRVGSWSAGPGTSMTPTATTDVPRGRITRVEIRLATIDKTVLEARF</sequence>
<evidence type="ECO:0000313" key="5">
    <source>
        <dbReference type="EMBL" id="ALG08130.1"/>
    </source>
</evidence>
<dbReference type="InterPro" id="IPR027383">
    <property type="entry name" value="Znf_put"/>
</dbReference>
<keyword evidence="3" id="KW-1133">Transmembrane helix</keyword>
<dbReference type="Proteomes" id="UP000063699">
    <property type="component" value="Chromosome"/>
</dbReference>
<dbReference type="KEGG" id="kphy:AOZ06_15480"/>
<feature type="domain" description="Putative zinc-finger" evidence="4">
    <location>
        <begin position="10"/>
        <end position="34"/>
    </location>
</feature>
<dbReference type="STRING" id="860235.AOZ06_15480"/>
<keyword evidence="3" id="KW-0812">Transmembrane</keyword>
<dbReference type="EMBL" id="CP012752">
    <property type="protein sequence ID" value="ALG08130.1"/>
    <property type="molecule type" value="Genomic_DNA"/>
</dbReference>
<keyword evidence="1" id="KW-0805">Transcription regulation</keyword>
<organism evidence="5 6">
    <name type="scientific">Kibdelosporangium phytohabitans</name>
    <dbReference type="NCBI Taxonomy" id="860235"/>
    <lineage>
        <taxon>Bacteria</taxon>
        <taxon>Bacillati</taxon>
        <taxon>Actinomycetota</taxon>
        <taxon>Actinomycetes</taxon>
        <taxon>Pseudonocardiales</taxon>
        <taxon>Pseudonocardiaceae</taxon>
        <taxon>Kibdelosporangium</taxon>
    </lineage>
</organism>
<proteinExistence type="predicted"/>
<dbReference type="Pfam" id="PF13490">
    <property type="entry name" value="zf-HC2"/>
    <property type="match status" value="1"/>
</dbReference>
<keyword evidence="6" id="KW-1185">Reference proteome</keyword>
<dbReference type="InterPro" id="IPR041916">
    <property type="entry name" value="Anti_sigma_zinc_sf"/>
</dbReference>
<evidence type="ECO:0000256" key="2">
    <source>
        <dbReference type="ARBA" id="ARBA00023163"/>
    </source>
</evidence>